<dbReference type="InterPro" id="IPR023346">
    <property type="entry name" value="Lysozyme-like_dom_sf"/>
</dbReference>
<dbReference type="Pfam" id="PF01464">
    <property type="entry name" value="SLT"/>
    <property type="match status" value="1"/>
</dbReference>
<dbReference type="SUPFAM" id="SSF48435">
    <property type="entry name" value="Bacterial muramidases"/>
    <property type="match status" value="1"/>
</dbReference>
<dbReference type="CDD" id="cd13401">
    <property type="entry name" value="Slt70-like"/>
    <property type="match status" value="1"/>
</dbReference>
<name>A0A285NL67_9HYPH</name>
<dbReference type="PANTHER" id="PTHR37423:SF2">
    <property type="entry name" value="MEMBRANE-BOUND LYTIC MUREIN TRANSGLYCOSYLASE C"/>
    <property type="match status" value="1"/>
</dbReference>
<evidence type="ECO:0000256" key="1">
    <source>
        <dbReference type="ARBA" id="ARBA00007734"/>
    </source>
</evidence>
<comment type="similarity">
    <text evidence="1">Belongs to the transglycosylase Slt family.</text>
</comment>
<feature type="domain" description="Transglycosylase SLT" evidence="5">
    <location>
        <begin position="584"/>
        <end position="692"/>
    </location>
</feature>
<proteinExistence type="inferred from homology"/>
<dbReference type="EMBL" id="OBEL01000001">
    <property type="protein sequence ID" value="SNZ08391.1"/>
    <property type="molecule type" value="Genomic_DNA"/>
</dbReference>
<dbReference type="GO" id="GO:0042597">
    <property type="term" value="C:periplasmic space"/>
    <property type="evidence" value="ECO:0007669"/>
    <property type="project" value="InterPro"/>
</dbReference>
<evidence type="ECO:0000313" key="6">
    <source>
        <dbReference type="EMBL" id="SNZ08391.1"/>
    </source>
</evidence>
<evidence type="ECO:0000256" key="2">
    <source>
        <dbReference type="ARBA" id="ARBA00009387"/>
    </source>
</evidence>
<reference evidence="6 7" key="1">
    <citation type="submission" date="2017-09" db="EMBL/GenBank/DDBJ databases">
        <authorList>
            <person name="Ehlers B."/>
            <person name="Leendertz F.H."/>
        </authorList>
    </citation>
    <scope>NUCLEOTIDE SEQUENCE [LARGE SCALE GENOMIC DNA]</scope>
    <source>
        <strain evidence="6 7">DSM 18289</strain>
    </source>
</reference>
<evidence type="ECO:0000256" key="4">
    <source>
        <dbReference type="SAM" id="SignalP"/>
    </source>
</evidence>
<evidence type="ECO:0000313" key="7">
    <source>
        <dbReference type="Proteomes" id="UP000219439"/>
    </source>
</evidence>
<dbReference type="PANTHER" id="PTHR37423">
    <property type="entry name" value="SOLUBLE LYTIC MUREIN TRANSGLYCOSYLASE-RELATED"/>
    <property type="match status" value="1"/>
</dbReference>
<evidence type="ECO:0000259" key="5">
    <source>
        <dbReference type="Pfam" id="PF01464"/>
    </source>
</evidence>
<dbReference type="AlphaFoldDB" id="A0A285NL67"/>
<protein>
    <submittedName>
        <fullName evidence="6">Soluble lytic murein transglycosylase</fullName>
    </submittedName>
</protein>
<dbReference type="SUPFAM" id="SSF53955">
    <property type="entry name" value="Lysozyme-like"/>
    <property type="match status" value="1"/>
</dbReference>
<dbReference type="InterPro" id="IPR008258">
    <property type="entry name" value="Transglycosylase_SLT_dom_1"/>
</dbReference>
<keyword evidence="3 4" id="KW-0732">Signal</keyword>
<dbReference type="Gene3D" id="1.25.20.10">
    <property type="entry name" value="Bacterial muramidases"/>
    <property type="match status" value="1"/>
</dbReference>
<feature type="signal peptide" evidence="4">
    <location>
        <begin position="1"/>
        <end position="24"/>
    </location>
</feature>
<dbReference type="InterPro" id="IPR008939">
    <property type="entry name" value="Lytic_TGlycosylase_superhlx_U"/>
</dbReference>
<accession>A0A285NL67</accession>
<evidence type="ECO:0000256" key="3">
    <source>
        <dbReference type="ARBA" id="ARBA00022729"/>
    </source>
</evidence>
<dbReference type="Gene3D" id="1.10.530.10">
    <property type="match status" value="1"/>
</dbReference>
<comment type="similarity">
    <text evidence="2">Belongs to the virb1 family.</text>
</comment>
<dbReference type="Proteomes" id="UP000219439">
    <property type="component" value="Unassembled WGS sequence"/>
</dbReference>
<feature type="chain" id="PRO_5012470699" evidence="4">
    <location>
        <begin position="25"/>
        <end position="747"/>
    </location>
</feature>
<organism evidence="6 7">
    <name type="scientific">Cohaesibacter gelatinilyticus</name>
    <dbReference type="NCBI Taxonomy" id="372072"/>
    <lineage>
        <taxon>Bacteria</taxon>
        <taxon>Pseudomonadati</taxon>
        <taxon>Pseudomonadota</taxon>
        <taxon>Alphaproteobacteria</taxon>
        <taxon>Hyphomicrobiales</taxon>
        <taxon>Cohaesibacteraceae</taxon>
    </lineage>
</organism>
<sequence length="747" mass="82692">MKKSLNTLAYASVFSMLVPGLALAQAIPLPKPRPGPSISYTPAPTTSNSSIGAVIDGTQNSVASFPQNLRILPKTKPGLAPLQQSTAPAVAAVTQVATPAAQTAILPKVTTTNNGIAAQRGSLKQALDALSRKKSKTALAIHKGMKRSLDRVILTYILTIGGYRGLPASEIKAFYDRKRQWPSRSLVAKRIEEAVTRQTPSGRATARAFGSSIPKSTTAGIEVAISHVKSGNKKQAAKIIRPIWRSNKLSSKLEKRILSNLGSVLSRSDHKARADYMLYRERANGALRMKRYLTKGQGALVDARIAVIRRHKSAKSKLNAVPSSLRKDPGYIFSKIQYLRRTGQENAAANLMLKAPRDVSKLVNHREWWIERRLLSRIMLNKGNAKTAYSIAARHTAQRHKDISEAEFHAGFFALRYMNNPKTAAVHFERSWQQAKRKRDKSRGLYWQGRSWEAVGNRNNATKFYKAAANPTVYYGQLALEELGQKTLRLSSPPKATAQQKTAFNGRELVQAVKRLKQVGHAKRAGPILRHLARSLPNISEIALTHQLAQSYGLHQNAVQIGQIALSRGMPADTLAFPLNVIPRSAKTNGVDIAMIYALAKQESVFNIAAVSSANARGFMQMLPATAKRTAKKMGVRFSKAKMTTDAKYIINLGSYHLKGLLDRFNGSYIMTFAAYNAGAGRPPQWVKRFGDPRSRRTSAIDWVERIPFTETRDYVKKLTENLQIYEARIHGRKLDISKDLKRGRPD</sequence>
<dbReference type="GO" id="GO:0004553">
    <property type="term" value="F:hydrolase activity, hydrolyzing O-glycosyl compounds"/>
    <property type="evidence" value="ECO:0007669"/>
    <property type="project" value="InterPro"/>
</dbReference>
<dbReference type="RefSeq" id="WP_170955994.1">
    <property type="nucleotide sequence ID" value="NZ_OBEL01000001.1"/>
</dbReference>
<gene>
    <name evidence="6" type="ORF">SAMN06265368_1644</name>
</gene>
<keyword evidence="7" id="KW-1185">Reference proteome</keyword>